<name>A0ABR6SR92_9LIST</name>
<dbReference type="Gene3D" id="3.40.50.720">
    <property type="entry name" value="NAD(P)-binding Rossmann-like Domain"/>
    <property type="match status" value="1"/>
</dbReference>
<dbReference type="InterPro" id="IPR051604">
    <property type="entry name" value="Ergot_Alk_Oxidoreductase"/>
</dbReference>
<gene>
    <name evidence="2" type="ORF">HB839_14785</name>
</gene>
<dbReference type="Proteomes" id="UP000518829">
    <property type="component" value="Unassembled WGS sequence"/>
</dbReference>
<sequence length="287" mass="32689">METILVIGGTGNIGYPLIEELNNKGKVNIIAGARNVEKYKKKLAHFNRVEVRAFDFLDASTYESCLQDVDRLFFVRPPELSTPKDDMFPFLEKVQLLKVKQVVFISLIGVEKNPMTPHNKIEKKITALNLPYTFIRPSFFMQNLNTTHQQDIRENRDLFVPAGNSLTSFIDTRDIAAVAAVCLLEEKYIGQKIEITGAKAISYHQAADIMSDVLGVTISYSKPSLWKFRKVMLQRGMPKNFVNVMVMLYFITQLGNAKKVTQSVEQILNRAPISFAQYVEDNKKQFL</sequence>
<reference evidence="2 3" key="1">
    <citation type="submission" date="2020-03" db="EMBL/GenBank/DDBJ databases">
        <title>Soil Listeria distribution.</title>
        <authorList>
            <person name="Liao J."/>
            <person name="Wiedmann M."/>
        </authorList>
    </citation>
    <scope>NUCLEOTIDE SEQUENCE [LARGE SCALE GENOMIC DNA]</scope>
    <source>
        <strain evidence="2 3">FSL L7-1699</strain>
    </source>
</reference>
<dbReference type="RefSeq" id="WP_185320089.1">
    <property type="nucleotide sequence ID" value="NZ_JAARPH010000007.1"/>
</dbReference>
<dbReference type="Gene3D" id="3.90.25.10">
    <property type="entry name" value="UDP-galactose 4-epimerase, domain 1"/>
    <property type="match status" value="1"/>
</dbReference>
<protein>
    <submittedName>
        <fullName evidence="2">SDR family oxidoreductase</fullName>
    </submittedName>
</protein>
<dbReference type="PANTHER" id="PTHR43162:SF1">
    <property type="entry name" value="PRESTALK A DIFFERENTIATION PROTEIN A"/>
    <property type="match status" value="1"/>
</dbReference>
<evidence type="ECO:0000313" key="2">
    <source>
        <dbReference type="EMBL" id="MBC1376794.1"/>
    </source>
</evidence>
<dbReference type="InterPro" id="IPR008030">
    <property type="entry name" value="NmrA-like"/>
</dbReference>
<accession>A0ABR6SR92</accession>
<feature type="domain" description="NmrA-like" evidence="1">
    <location>
        <begin position="2"/>
        <end position="264"/>
    </location>
</feature>
<dbReference type="EMBL" id="JAARPH010000007">
    <property type="protein sequence ID" value="MBC1376794.1"/>
    <property type="molecule type" value="Genomic_DNA"/>
</dbReference>
<proteinExistence type="predicted"/>
<evidence type="ECO:0000313" key="3">
    <source>
        <dbReference type="Proteomes" id="UP000518829"/>
    </source>
</evidence>
<organism evidence="2 3">
    <name type="scientific">Listeria farberi</name>
    <dbReference type="NCBI Taxonomy" id="2713500"/>
    <lineage>
        <taxon>Bacteria</taxon>
        <taxon>Bacillati</taxon>
        <taxon>Bacillota</taxon>
        <taxon>Bacilli</taxon>
        <taxon>Bacillales</taxon>
        <taxon>Listeriaceae</taxon>
        <taxon>Listeria</taxon>
    </lineage>
</organism>
<evidence type="ECO:0000259" key="1">
    <source>
        <dbReference type="Pfam" id="PF05368"/>
    </source>
</evidence>
<dbReference type="Pfam" id="PF05368">
    <property type="entry name" value="NmrA"/>
    <property type="match status" value="1"/>
</dbReference>
<dbReference type="SUPFAM" id="SSF51735">
    <property type="entry name" value="NAD(P)-binding Rossmann-fold domains"/>
    <property type="match status" value="1"/>
</dbReference>
<dbReference type="InterPro" id="IPR036291">
    <property type="entry name" value="NAD(P)-bd_dom_sf"/>
</dbReference>
<dbReference type="PANTHER" id="PTHR43162">
    <property type="match status" value="1"/>
</dbReference>
<comment type="caution">
    <text evidence="2">The sequence shown here is derived from an EMBL/GenBank/DDBJ whole genome shotgun (WGS) entry which is preliminary data.</text>
</comment>
<dbReference type="CDD" id="cd05269">
    <property type="entry name" value="TMR_SDR_a"/>
    <property type="match status" value="1"/>
</dbReference>
<keyword evidence="3" id="KW-1185">Reference proteome</keyword>